<dbReference type="InterPro" id="IPR025202">
    <property type="entry name" value="PLD-like_dom"/>
</dbReference>
<keyword evidence="1" id="KW-1133">Transmembrane helix</keyword>
<evidence type="ECO:0000313" key="3">
    <source>
        <dbReference type="EMBL" id="MFC4307459.1"/>
    </source>
</evidence>
<name>A0ABV8SIM5_9GAMM</name>
<feature type="transmembrane region" description="Helical" evidence="1">
    <location>
        <begin position="6"/>
        <end position="29"/>
    </location>
</feature>
<dbReference type="Gene3D" id="3.30.870.10">
    <property type="entry name" value="Endonuclease Chain A"/>
    <property type="match status" value="2"/>
</dbReference>
<feature type="domain" description="PLD phosphodiesterase" evidence="2">
    <location>
        <begin position="341"/>
        <end position="368"/>
    </location>
</feature>
<keyword evidence="1" id="KW-0472">Membrane</keyword>
<proteinExistence type="predicted"/>
<protein>
    <submittedName>
        <fullName evidence="3">Phosphatidylserine/phosphatidylglycerophosphate/ cardiolipin synthase family protein</fullName>
    </submittedName>
</protein>
<reference evidence="4" key="1">
    <citation type="journal article" date="2019" name="Int. J. Syst. Evol. Microbiol.">
        <title>The Global Catalogue of Microorganisms (GCM) 10K type strain sequencing project: providing services to taxonomists for standard genome sequencing and annotation.</title>
        <authorList>
            <consortium name="The Broad Institute Genomics Platform"/>
            <consortium name="The Broad Institute Genome Sequencing Center for Infectious Disease"/>
            <person name="Wu L."/>
            <person name="Ma J."/>
        </authorList>
    </citation>
    <scope>NUCLEOTIDE SEQUENCE [LARGE SCALE GENOMIC DNA]</scope>
    <source>
        <strain evidence="4">CGMCC 1.10759</strain>
    </source>
</reference>
<organism evidence="3 4">
    <name type="scientific">Steroidobacter flavus</name>
    <dbReference type="NCBI Taxonomy" id="1842136"/>
    <lineage>
        <taxon>Bacteria</taxon>
        <taxon>Pseudomonadati</taxon>
        <taxon>Pseudomonadota</taxon>
        <taxon>Gammaproteobacteria</taxon>
        <taxon>Steroidobacterales</taxon>
        <taxon>Steroidobacteraceae</taxon>
        <taxon>Steroidobacter</taxon>
    </lineage>
</organism>
<dbReference type="PANTHER" id="PTHR21248">
    <property type="entry name" value="CARDIOLIPIN SYNTHASE"/>
    <property type="match status" value="1"/>
</dbReference>
<dbReference type="EMBL" id="JBHSDU010000001">
    <property type="protein sequence ID" value="MFC4307459.1"/>
    <property type="molecule type" value="Genomic_DNA"/>
</dbReference>
<dbReference type="Pfam" id="PF13091">
    <property type="entry name" value="PLDc_2"/>
    <property type="match status" value="2"/>
</dbReference>
<gene>
    <name evidence="3" type="ORF">ACFPN2_00055</name>
</gene>
<dbReference type="Proteomes" id="UP001595904">
    <property type="component" value="Unassembled WGS sequence"/>
</dbReference>
<evidence type="ECO:0000313" key="4">
    <source>
        <dbReference type="Proteomes" id="UP001595904"/>
    </source>
</evidence>
<dbReference type="SUPFAM" id="SSF56024">
    <property type="entry name" value="Phospholipase D/nuclease"/>
    <property type="match status" value="2"/>
</dbReference>
<dbReference type="RefSeq" id="WP_380593742.1">
    <property type="nucleotide sequence ID" value="NZ_JBHSDU010000001.1"/>
</dbReference>
<dbReference type="InterPro" id="IPR001736">
    <property type="entry name" value="PLipase_D/transphosphatidylase"/>
</dbReference>
<dbReference type="PROSITE" id="PS50035">
    <property type="entry name" value="PLD"/>
    <property type="match status" value="2"/>
</dbReference>
<sequence>MTWSRRQIVAAGVIGALLAIAVTIIALNFMQPERRIERQVEHRYTTDDPRFRHELSTLLGPPILEGNRVANFENGDQIFPAMLEAIRGARHSINFETYIYWSGDIGREFADALIERAHAKVPVHVLVDWVGSQKMDEVLVHEMADAGIRIERYHPLQWYHLVRMNNRTHRKLLVVDGKIGFTGGVGIADQWSGNAQDEEHWRDSHYRIEGPAVAQMQAAFMDNWIKATGGVLRGEDYFPPLEPLGDAAGQVFTSSPTGGADSMLLMYLLAFSSAVKTIDISASYFVPDELTLRVLIDALKRGVRVRVIVPGEDIDTEIVRKASRASWGELLAAGAQIHEYQPTMFHCKTVIVDGLLVSVGSTNIDTRSFRLNDEANLNVYDAAFARALTRVFEQDLKHTRQITLQAWLHRPFTEKIMENAAAALSSQL</sequence>
<keyword evidence="1" id="KW-0812">Transmembrane</keyword>
<dbReference type="CDD" id="cd09110">
    <property type="entry name" value="PLDc_CLS_1"/>
    <property type="match status" value="1"/>
</dbReference>
<dbReference type="SMART" id="SM00155">
    <property type="entry name" value="PLDc"/>
    <property type="match status" value="2"/>
</dbReference>
<keyword evidence="4" id="KW-1185">Reference proteome</keyword>
<dbReference type="CDD" id="cd09159">
    <property type="entry name" value="PLDc_ybhO_like_2"/>
    <property type="match status" value="1"/>
</dbReference>
<accession>A0ABV8SIM5</accession>
<comment type="caution">
    <text evidence="3">The sequence shown here is derived from an EMBL/GenBank/DDBJ whole genome shotgun (WGS) entry which is preliminary data.</text>
</comment>
<feature type="domain" description="PLD phosphodiesterase" evidence="2">
    <location>
        <begin position="164"/>
        <end position="191"/>
    </location>
</feature>
<evidence type="ECO:0000259" key="2">
    <source>
        <dbReference type="PROSITE" id="PS50035"/>
    </source>
</evidence>
<evidence type="ECO:0000256" key="1">
    <source>
        <dbReference type="SAM" id="Phobius"/>
    </source>
</evidence>
<dbReference type="PANTHER" id="PTHR21248:SF22">
    <property type="entry name" value="PHOSPHOLIPASE D"/>
    <property type="match status" value="1"/>
</dbReference>